<feature type="signal peptide" evidence="1">
    <location>
        <begin position="1"/>
        <end position="25"/>
    </location>
</feature>
<feature type="chain" id="PRO_5046359043" description="Beta-lactamase-inhibitor-like PepSY-like domain-containing protein" evidence="1">
    <location>
        <begin position="26"/>
        <end position="185"/>
    </location>
</feature>
<reference evidence="3" key="1">
    <citation type="journal article" date="2019" name="Int. J. Syst. Evol. Microbiol.">
        <title>The Global Catalogue of Microorganisms (GCM) 10K type strain sequencing project: providing services to taxonomists for standard genome sequencing and annotation.</title>
        <authorList>
            <consortium name="The Broad Institute Genomics Platform"/>
            <consortium name="The Broad Institute Genome Sequencing Center for Infectious Disease"/>
            <person name="Wu L."/>
            <person name="Ma J."/>
        </authorList>
    </citation>
    <scope>NUCLEOTIDE SEQUENCE [LARGE SCALE GENOMIC DNA]</scope>
    <source>
        <strain evidence="3">KCTC 52416</strain>
    </source>
</reference>
<dbReference type="SUPFAM" id="SSF160574">
    <property type="entry name" value="BT0923-like"/>
    <property type="match status" value="1"/>
</dbReference>
<evidence type="ECO:0000256" key="1">
    <source>
        <dbReference type="SAM" id="SignalP"/>
    </source>
</evidence>
<protein>
    <recommendedName>
        <fullName evidence="4">Beta-lactamase-inhibitor-like PepSY-like domain-containing protein</fullName>
    </recommendedName>
</protein>
<evidence type="ECO:0000313" key="3">
    <source>
        <dbReference type="Proteomes" id="UP001595526"/>
    </source>
</evidence>
<evidence type="ECO:0008006" key="4">
    <source>
        <dbReference type="Google" id="ProtNLM"/>
    </source>
</evidence>
<sequence length="185" mass="21330">MMKTTTIKNALMLTAGLAISSILTAQTKHLSFDSNTSRDENTETHAIHDRRTVSLPPLVKKHIEKHYHGYSSANWFIYESGIIGKFEIDGLRHTSLYGIDGSWKHTVIYYPYERISDKIKNIVKRRYPSYELRRGFEIHAKSARPRTVVHIENDTELKEVAIRGKYLIVLKSLQISTPPIAHRKN</sequence>
<proteinExistence type="predicted"/>
<gene>
    <name evidence="2" type="ORF">ACFOET_03110</name>
</gene>
<keyword evidence="1" id="KW-0732">Signal</keyword>
<dbReference type="RefSeq" id="WP_379019451.1">
    <property type="nucleotide sequence ID" value="NZ_JBHRTA010000008.1"/>
</dbReference>
<keyword evidence="3" id="KW-1185">Reference proteome</keyword>
<accession>A0ABV7JES6</accession>
<name>A0ABV7JES6_9SPHI</name>
<comment type="caution">
    <text evidence="2">The sequence shown here is derived from an EMBL/GenBank/DDBJ whole genome shotgun (WGS) entry which is preliminary data.</text>
</comment>
<dbReference type="Proteomes" id="UP001595526">
    <property type="component" value="Unassembled WGS sequence"/>
</dbReference>
<dbReference type="EMBL" id="JBHRTA010000008">
    <property type="protein sequence ID" value="MFC3196593.1"/>
    <property type="molecule type" value="Genomic_DNA"/>
</dbReference>
<organism evidence="2 3">
    <name type="scientific">Parapedobacter deserti</name>
    <dbReference type="NCBI Taxonomy" id="1912957"/>
    <lineage>
        <taxon>Bacteria</taxon>
        <taxon>Pseudomonadati</taxon>
        <taxon>Bacteroidota</taxon>
        <taxon>Sphingobacteriia</taxon>
        <taxon>Sphingobacteriales</taxon>
        <taxon>Sphingobacteriaceae</taxon>
        <taxon>Parapedobacter</taxon>
    </lineage>
</organism>
<evidence type="ECO:0000313" key="2">
    <source>
        <dbReference type="EMBL" id="MFC3196593.1"/>
    </source>
</evidence>